<evidence type="ECO:0000313" key="7">
    <source>
        <dbReference type="Proteomes" id="UP000306628"/>
    </source>
</evidence>
<keyword evidence="2" id="KW-0238">DNA-binding</keyword>
<dbReference type="InterPro" id="IPR002104">
    <property type="entry name" value="Integrase_catalytic"/>
</dbReference>
<dbReference type="CDD" id="cd00397">
    <property type="entry name" value="DNA_BRE_C"/>
    <property type="match status" value="1"/>
</dbReference>
<dbReference type="Gene3D" id="1.10.443.10">
    <property type="entry name" value="Intergrase catalytic core"/>
    <property type="match status" value="1"/>
</dbReference>
<dbReference type="GO" id="GO:0015074">
    <property type="term" value="P:DNA integration"/>
    <property type="evidence" value="ECO:0007669"/>
    <property type="project" value="InterPro"/>
</dbReference>
<name>A0A5S4H2T5_9ACTN</name>
<dbReference type="GO" id="GO:0003677">
    <property type="term" value="F:DNA binding"/>
    <property type="evidence" value="ECO:0007669"/>
    <property type="project" value="UniProtKB-KW"/>
</dbReference>
<dbReference type="PROSITE" id="PS51898">
    <property type="entry name" value="TYR_RECOMBINASE"/>
    <property type="match status" value="1"/>
</dbReference>
<reference evidence="6 7" key="1">
    <citation type="submission" date="2019-05" db="EMBL/GenBank/DDBJ databases">
        <title>Draft genome sequence of Nonomuraea zeae DSM 100528.</title>
        <authorList>
            <person name="Saricaoglu S."/>
            <person name="Isik K."/>
        </authorList>
    </citation>
    <scope>NUCLEOTIDE SEQUENCE [LARGE SCALE GENOMIC DNA]</scope>
    <source>
        <strain evidence="6 7">DSM 100528</strain>
    </source>
</reference>
<evidence type="ECO:0000313" key="6">
    <source>
        <dbReference type="EMBL" id="TMR39563.1"/>
    </source>
</evidence>
<evidence type="ECO:0000256" key="2">
    <source>
        <dbReference type="ARBA" id="ARBA00023125"/>
    </source>
</evidence>
<dbReference type="InterPro" id="IPR050090">
    <property type="entry name" value="Tyrosine_recombinase_XerCD"/>
</dbReference>
<dbReference type="InterPro" id="IPR013762">
    <property type="entry name" value="Integrase-like_cat_sf"/>
</dbReference>
<feature type="region of interest" description="Disordered" evidence="4">
    <location>
        <begin position="590"/>
        <end position="613"/>
    </location>
</feature>
<dbReference type="GO" id="GO:0006310">
    <property type="term" value="P:DNA recombination"/>
    <property type="evidence" value="ECO:0007669"/>
    <property type="project" value="UniProtKB-KW"/>
</dbReference>
<evidence type="ECO:0000256" key="3">
    <source>
        <dbReference type="ARBA" id="ARBA00023172"/>
    </source>
</evidence>
<dbReference type="OrthoDB" id="1822491at2"/>
<dbReference type="SUPFAM" id="SSF56349">
    <property type="entry name" value="DNA breaking-rejoining enzymes"/>
    <property type="match status" value="1"/>
</dbReference>
<sequence>MRRNCERVVEVRGERQCMPKVFCLKWINTYISSRLNPEVVAHHANEPRWQHRRPARPRRLPPRLRSAHVLPSATGRRAMAGHRPPPRRQTPLSHPRHAQRSSALERLHPRRRAASRPCRPAGQAHMEPRQAHDLRARGPADHGHRHAARASPGPSAGRAATPWRQLMPYYRKLKSGKWQATVWMPNGRRVTQSNKLKSVVKDWALKLEAEYKSGHRRDPRAGEVKLGEWRERRRQASALESPTQAKVDSLWRTHCEQVWANWPMTAVTRMEAQAWVNKLKGTKRARHRGRDVVGDDEAVPYLSAATIHEIVAVMSSLYTAAMREDPPLVAVNPFAKLKLPRNEAPPIAFYEPSEAAALYDTVERMFGLACRTLVELGMDVGLRPGEIYGLHTNRIDWLRGQVQVHYVMTRYGLREHGKSKKSRRTVPVPPETLAAMKTLMDDRQPWGECTCPRVLANGARLPGRGPCPGLMFPAVKGGPIDDGDFRTRVWCVAVEATRMCGKRPPSKEYSLGLRAAGSCGLEVCDDTAHLLPRHPPRVMRHTAASWLVQAGVPLYHVQHLLGHERSSTTERYAHLAPDAHGEILGVWARRSGGDAPGRSDARVTHERLEARPS</sequence>
<dbReference type="InterPro" id="IPR010998">
    <property type="entry name" value="Integrase_recombinase_N"/>
</dbReference>
<feature type="compositionally biased region" description="Basic and acidic residues" evidence="4">
    <location>
        <begin position="597"/>
        <end position="613"/>
    </location>
</feature>
<dbReference type="InterPro" id="IPR011010">
    <property type="entry name" value="DNA_brk_join_enz"/>
</dbReference>
<dbReference type="PANTHER" id="PTHR30349">
    <property type="entry name" value="PHAGE INTEGRASE-RELATED"/>
    <property type="match status" value="1"/>
</dbReference>
<evidence type="ECO:0000256" key="1">
    <source>
        <dbReference type="ARBA" id="ARBA00008857"/>
    </source>
</evidence>
<comment type="similarity">
    <text evidence="1">Belongs to the 'phage' integrase family.</text>
</comment>
<keyword evidence="3" id="KW-0233">DNA recombination</keyword>
<keyword evidence="7" id="KW-1185">Reference proteome</keyword>
<comment type="caution">
    <text evidence="6">The sequence shown here is derived from an EMBL/GenBank/DDBJ whole genome shotgun (WGS) entry which is preliminary data.</text>
</comment>
<dbReference type="Pfam" id="PF00589">
    <property type="entry name" value="Phage_integrase"/>
    <property type="match status" value="2"/>
</dbReference>
<feature type="domain" description="Tyr recombinase" evidence="5">
    <location>
        <begin position="344"/>
        <end position="585"/>
    </location>
</feature>
<dbReference type="Proteomes" id="UP000306628">
    <property type="component" value="Unassembled WGS sequence"/>
</dbReference>
<evidence type="ECO:0000259" key="5">
    <source>
        <dbReference type="PROSITE" id="PS51898"/>
    </source>
</evidence>
<protein>
    <submittedName>
        <fullName evidence="6">Phage integrase family protein</fullName>
    </submittedName>
</protein>
<gene>
    <name evidence="6" type="ORF">ETD85_00695</name>
</gene>
<feature type="compositionally biased region" description="Basic and acidic residues" evidence="4">
    <location>
        <begin position="126"/>
        <end position="142"/>
    </location>
</feature>
<proteinExistence type="inferred from homology"/>
<accession>A0A5S4H2T5</accession>
<feature type="compositionally biased region" description="Basic residues" evidence="4">
    <location>
        <begin position="50"/>
        <end position="66"/>
    </location>
</feature>
<dbReference type="AlphaFoldDB" id="A0A5S4H2T5"/>
<organism evidence="6 7">
    <name type="scientific">Nonomuraea zeae</name>
    <dbReference type="NCBI Taxonomy" id="1642303"/>
    <lineage>
        <taxon>Bacteria</taxon>
        <taxon>Bacillati</taxon>
        <taxon>Actinomycetota</taxon>
        <taxon>Actinomycetes</taxon>
        <taxon>Streptosporangiales</taxon>
        <taxon>Streptosporangiaceae</taxon>
        <taxon>Nonomuraea</taxon>
    </lineage>
</organism>
<dbReference type="PANTHER" id="PTHR30349:SF64">
    <property type="entry name" value="PROPHAGE INTEGRASE INTD-RELATED"/>
    <property type="match status" value="1"/>
</dbReference>
<evidence type="ECO:0000256" key="4">
    <source>
        <dbReference type="SAM" id="MobiDB-lite"/>
    </source>
</evidence>
<dbReference type="Gene3D" id="1.10.150.130">
    <property type="match status" value="1"/>
</dbReference>
<feature type="region of interest" description="Disordered" evidence="4">
    <location>
        <begin position="45"/>
        <end position="160"/>
    </location>
</feature>
<dbReference type="EMBL" id="VCKX01000002">
    <property type="protein sequence ID" value="TMR39563.1"/>
    <property type="molecule type" value="Genomic_DNA"/>
</dbReference>